<keyword evidence="1" id="KW-0812">Transmembrane</keyword>
<feature type="transmembrane region" description="Helical" evidence="1">
    <location>
        <begin position="6"/>
        <end position="23"/>
    </location>
</feature>
<organism evidence="2 3">
    <name type="scientific">Legionella impletisoli</name>
    <dbReference type="NCBI Taxonomy" id="343510"/>
    <lineage>
        <taxon>Bacteria</taxon>
        <taxon>Pseudomonadati</taxon>
        <taxon>Pseudomonadota</taxon>
        <taxon>Gammaproteobacteria</taxon>
        <taxon>Legionellales</taxon>
        <taxon>Legionellaceae</taxon>
        <taxon>Legionella</taxon>
    </lineage>
</organism>
<evidence type="ECO:0000313" key="2">
    <source>
        <dbReference type="EMBL" id="GGI90492.1"/>
    </source>
</evidence>
<dbReference type="EMBL" id="BMOB01000009">
    <property type="protein sequence ID" value="GGI90492.1"/>
    <property type="molecule type" value="Genomic_DNA"/>
</dbReference>
<accession>A0A917JX28</accession>
<proteinExistence type="predicted"/>
<evidence type="ECO:0000256" key="1">
    <source>
        <dbReference type="SAM" id="Phobius"/>
    </source>
</evidence>
<evidence type="ECO:0000313" key="3">
    <source>
        <dbReference type="Proteomes" id="UP000630149"/>
    </source>
</evidence>
<dbReference type="AlphaFoldDB" id="A0A917JX28"/>
<comment type="caution">
    <text evidence="2">The sequence shown here is derived from an EMBL/GenBank/DDBJ whole genome shotgun (WGS) entry which is preliminary data.</text>
</comment>
<reference evidence="2" key="2">
    <citation type="submission" date="2020-09" db="EMBL/GenBank/DDBJ databases">
        <authorList>
            <person name="Sun Q."/>
            <person name="Ohkuma M."/>
        </authorList>
    </citation>
    <scope>NUCLEOTIDE SEQUENCE</scope>
    <source>
        <strain evidence="2">JCM 13919</strain>
    </source>
</reference>
<gene>
    <name evidence="2" type="ORF">GCM10007966_19040</name>
</gene>
<dbReference type="Proteomes" id="UP000630149">
    <property type="component" value="Unassembled WGS sequence"/>
</dbReference>
<sequence>MFRFFNMFLIIYSLYIIAGIFIYSSAYKEASERINAADENHKDQVVGFYMKLYGSVI</sequence>
<protein>
    <submittedName>
        <fullName evidence="2">Uncharacterized protein</fullName>
    </submittedName>
</protein>
<keyword evidence="1" id="KW-1133">Transmembrane helix</keyword>
<name>A0A917JX28_9GAMM</name>
<keyword evidence="1" id="KW-0472">Membrane</keyword>
<keyword evidence="3" id="KW-1185">Reference proteome</keyword>
<reference evidence="2" key="1">
    <citation type="journal article" date="2014" name="Int. J. Syst. Evol. Microbiol.">
        <title>Complete genome sequence of Corynebacterium casei LMG S-19264T (=DSM 44701T), isolated from a smear-ripened cheese.</title>
        <authorList>
            <consortium name="US DOE Joint Genome Institute (JGI-PGF)"/>
            <person name="Walter F."/>
            <person name="Albersmeier A."/>
            <person name="Kalinowski J."/>
            <person name="Ruckert C."/>
        </authorList>
    </citation>
    <scope>NUCLEOTIDE SEQUENCE</scope>
    <source>
        <strain evidence="2">JCM 13919</strain>
    </source>
</reference>